<dbReference type="EMBL" id="GGEC01000467">
    <property type="protein sequence ID" value="MBW80950.1"/>
    <property type="molecule type" value="Transcribed_RNA"/>
</dbReference>
<name>A0A2P2IIA4_RHIMU</name>
<reference evidence="1" key="1">
    <citation type="submission" date="2018-02" db="EMBL/GenBank/DDBJ databases">
        <title>Rhizophora mucronata_Transcriptome.</title>
        <authorList>
            <person name="Meera S.P."/>
            <person name="Sreeshan A."/>
            <person name="Augustine A."/>
        </authorList>
    </citation>
    <scope>NUCLEOTIDE SEQUENCE</scope>
    <source>
        <tissue evidence="1">Leaf</tissue>
    </source>
</reference>
<protein>
    <submittedName>
        <fullName evidence="1">Uncharacterized protein</fullName>
    </submittedName>
</protein>
<sequence length="58" mass="6653">MQWNHYSKRGPVLFSSIKGHINQENHRKKNPHFCISKQIQEATPHAKPLLATCGPCPF</sequence>
<dbReference type="AlphaFoldDB" id="A0A2P2IIA4"/>
<evidence type="ECO:0000313" key="1">
    <source>
        <dbReference type="EMBL" id="MBW80950.1"/>
    </source>
</evidence>
<accession>A0A2P2IIA4</accession>
<proteinExistence type="predicted"/>
<organism evidence="1">
    <name type="scientific">Rhizophora mucronata</name>
    <name type="common">Asiatic mangrove</name>
    <dbReference type="NCBI Taxonomy" id="61149"/>
    <lineage>
        <taxon>Eukaryota</taxon>
        <taxon>Viridiplantae</taxon>
        <taxon>Streptophyta</taxon>
        <taxon>Embryophyta</taxon>
        <taxon>Tracheophyta</taxon>
        <taxon>Spermatophyta</taxon>
        <taxon>Magnoliopsida</taxon>
        <taxon>eudicotyledons</taxon>
        <taxon>Gunneridae</taxon>
        <taxon>Pentapetalae</taxon>
        <taxon>rosids</taxon>
        <taxon>fabids</taxon>
        <taxon>Malpighiales</taxon>
        <taxon>Rhizophoraceae</taxon>
        <taxon>Rhizophora</taxon>
    </lineage>
</organism>